<dbReference type="EMBL" id="AP023174">
    <property type="protein sequence ID" value="BCF88763.1"/>
    <property type="molecule type" value="Genomic_DNA"/>
</dbReference>
<dbReference type="CDD" id="cd20707">
    <property type="entry name" value="MIX_III"/>
    <property type="match status" value="1"/>
</dbReference>
<feature type="domain" description="Toxin VasX N-terminal region" evidence="2">
    <location>
        <begin position="22"/>
        <end position="152"/>
    </location>
</feature>
<reference evidence="3 4" key="1">
    <citation type="journal article" date="2020" name="Genes (Basel)">
        <title>Genomic Comparison of Insect Gut Symbionts from Divergent Burkholderia Subclades.</title>
        <authorList>
            <person name="Takeshita K."/>
            <person name="Kikuchi Y."/>
        </authorList>
    </citation>
    <scope>NUCLEOTIDE SEQUENCE [LARGE SCALE GENOMIC DNA]</scope>
    <source>
        <strain evidence="3 4">PGU16</strain>
    </source>
</reference>
<dbReference type="AlphaFoldDB" id="A0A7I8BK00"/>
<evidence type="ECO:0000313" key="3">
    <source>
        <dbReference type="EMBL" id="BCF88763.1"/>
    </source>
</evidence>
<keyword evidence="1" id="KW-0472">Membrane</keyword>
<keyword evidence="1" id="KW-1133">Transmembrane helix</keyword>
<dbReference type="KEGG" id="plad:PPGU16_18300"/>
<dbReference type="Pfam" id="PF20249">
    <property type="entry name" value="VasX_N"/>
    <property type="match status" value="1"/>
</dbReference>
<feature type="transmembrane region" description="Helical" evidence="1">
    <location>
        <begin position="839"/>
        <end position="860"/>
    </location>
</feature>
<keyword evidence="1" id="KW-0812">Transmembrane</keyword>
<proteinExistence type="predicted"/>
<evidence type="ECO:0000259" key="2">
    <source>
        <dbReference type="Pfam" id="PF20249"/>
    </source>
</evidence>
<sequence>MADSKKLNQSAQQTAQCQPGTCKACGRTGIPVLPLRYAPTPAIGAKYNRGTEAQFRDNNVRVLRQGYVYALLDRKVWQAYQVTPEGALRQFDPLQPPAGPVQSLSKACISEGHDVAASFINIDSRHSVVQIAFANDAWPKKVLDDYRAGKAPMTRFSTYNIGQFKTDPSAAGVAKTDVVMALTDTLQLAKQVWEYAPGTQDFDSVHAFYSRARRLGAMQAFVTAGIAKYQLKHGVPVVLLPDPIGTVQEYNSLRNLSVQERAAWASDPMRRYQYFTSRALLGLKGQEAKMAAQQAASTVKAEAERVQRWNENPYLAAKAPLPSVDVKDATARETASVTKDMHGRLEKRYNEGARKKFQDEYDRTMASYQKRIDGFGKSWAQWCESSSWLEVCEHDYDGDNVKSGSGCAYTHMMSLCLAGGSSEVPEPIDPKKKDQTPPLTGPTRILWNKWLNDKNSPPYKALLAKNTNFLAGLAPSFDDQNKLSLNDSSKLYEALKAVLTSNDAGEAYMQPALRQSVGVLVMAVNSAVGSLHAHVGDGVKHAQKHLNMGVAWLYQRQHVTRVTVQLTVSEYVQLLSDQLHEGMAQSGRKVRALILGGMISLPNAAVRNRTITVTLWALESAESVKKRLLQVQGSASQEMYTAFGRLVVGVETLEPGAIRVLKGIEMGSRTAYQFASGTVRNLRLAAGGKDALLAYLSLYGQWDSLQTNIATLKTTVGAAYTETLIGVWSASVGVLGSTVELTGVATQVLAKSAQPLATGAAAAGALERAVAVGEFLAKRAGVIAAASSFVDASQDAFMAGRAFGQGDGSAMYAYSGAAVLSLGAGIFGVAGAMAPEAMLFGPLGVALILGLAAYGVVQWAKSAESTPMEMWARRCYFGDHKGGSVAWTGVKDADEAIAALNAVLLGMSVDLGFEASLRPMTGMAALAADGMAFDLGHTLTYRIVLPDYNPATSAYAFTLGVTRHGGGTQVLVARQEHTSALGSSQPAPKGKADYDTATLSPAVFTKDAPQVISGAIVLNSGEEGGNDIEIASVHVKYYPDRMDEYGFAELTVQESL</sequence>
<evidence type="ECO:0000313" key="4">
    <source>
        <dbReference type="Proteomes" id="UP000510888"/>
    </source>
</evidence>
<dbReference type="Proteomes" id="UP000510888">
    <property type="component" value="Chromosome 1"/>
</dbReference>
<accession>A0A7I8BK00</accession>
<gene>
    <name evidence="3" type="ORF">PPGU16_18300</name>
</gene>
<evidence type="ECO:0000256" key="1">
    <source>
        <dbReference type="SAM" id="Phobius"/>
    </source>
</evidence>
<dbReference type="NCBIfam" id="NF041559">
    <property type="entry name" value="BTH_I2691_fam"/>
    <property type="match status" value="1"/>
</dbReference>
<name>A0A7I8BK00_9BURK</name>
<dbReference type="InterPro" id="IPR048126">
    <property type="entry name" value="Toxin_VasX"/>
</dbReference>
<feature type="transmembrane region" description="Helical" evidence="1">
    <location>
        <begin position="811"/>
        <end position="832"/>
    </location>
</feature>
<dbReference type="InterPro" id="IPR046864">
    <property type="entry name" value="VasX_N"/>
</dbReference>
<dbReference type="RefSeq" id="WP_275944271.1">
    <property type="nucleotide sequence ID" value="NZ_AP023174.1"/>
</dbReference>
<protein>
    <recommendedName>
        <fullName evidence="2">Toxin VasX N-terminal region domain-containing protein</fullName>
    </recommendedName>
</protein>
<organism evidence="3 4">
    <name type="scientific">Paraburkholderia largidicola</name>
    <dbReference type="NCBI Taxonomy" id="3014751"/>
    <lineage>
        <taxon>Bacteria</taxon>
        <taxon>Pseudomonadati</taxon>
        <taxon>Pseudomonadota</taxon>
        <taxon>Betaproteobacteria</taxon>
        <taxon>Burkholderiales</taxon>
        <taxon>Burkholderiaceae</taxon>
        <taxon>Paraburkholderia</taxon>
    </lineage>
</organism>
<keyword evidence="4" id="KW-1185">Reference proteome</keyword>